<evidence type="ECO:0000313" key="7">
    <source>
        <dbReference type="RefSeq" id="XP_019632977.1"/>
    </source>
</evidence>
<evidence type="ECO:0000313" key="6">
    <source>
        <dbReference type="Proteomes" id="UP000515135"/>
    </source>
</evidence>
<dbReference type="GeneID" id="109476482"/>
<evidence type="ECO:0000256" key="3">
    <source>
        <dbReference type="ARBA" id="ARBA00022737"/>
    </source>
</evidence>
<dbReference type="PANTHER" id="PTHR24366">
    <property type="entry name" value="IG(IMMUNOGLOBULIN) AND LRR(LEUCINE RICH REPEAT) DOMAINS"/>
    <property type="match status" value="1"/>
</dbReference>
<keyword evidence="4" id="KW-1133">Transmembrane helix</keyword>
<dbReference type="SMART" id="SM00082">
    <property type="entry name" value="LRRCT"/>
    <property type="match status" value="1"/>
</dbReference>
<protein>
    <submittedName>
        <fullName evidence="7">Slit homolog 1 protein-like</fullName>
    </submittedName>
</protein>
<dbReference type="KEGG" id="bbel:109476482"/>
<feature type="domain" description="LRRCT" evidence="5">
    <location>
        <begin position="183"/>
        <end position="254"/>
    </location>
</feature>
<evidence type="ECO:0000259" key="5">
    <source>
        <dbReference type="SMART" id="SM00082"/>
    </source>
</evidence>
<accession>A0A6P4ZPS4</accession>
<keyword evidence="2" id="KW-0732">Signal</keyword>
<dbReference type="InterPro" id="IPR000483">
    <property type="entry name" value="Cys-rich_flank_reg_C"/>
</dbReference>
<evidence type="ECO:0000256" key="4">
    <source>
        <dbReference type="SAM" id="Phobius"/>
    </source>
</evidence>
<dbReference type="SUPFAM" id="SSF52058">
    <property type="entry name" value="L domain-like"/>
    <property type="match status" value="1"/>
</dbReference>
<keyword evidence="1" id="KW-0433">Leucine-rich repeat</keyword>
<dbReference type="InterPro" id="IPR032675">
    <property type="entry name" value="LRR_dom_sf"/>
</dbReference>
<gene>
    <name evidence="7" type="primary">LOC109476482</name>
</gene>
<dbReference type="OrthoDB" id="10565953at2759"/>
<dbReference type="Proteomes" id="UP000515135">
    <property type="component" value="Unplaced"/>
</dbReference>
<keyword evidence="4" id="KW-0812">Transmembrane</keyword>
<reference evidence="7" key="1">
    <citation type="submission" date="2025-08" db="UniProtKB">
        <authorList>
            <consortium name="RefSeq"/>
        </authorList>
    </citation>
    <scope>IDENTIFICATION</scope>
    <source>
        <tissue evidence="7">Gonad</tissue>
    </source>
</reference>
<evidence type="ECO:0000256" key="2">
    <source>
        <dbReference type="ARBA" id="ARBA00022729"/>
    </source>
</evidence>
<keyword evidence="4" id="KW-0472">Membrane</keyword>
<feature type="transmembrane region" description="Helical" evidence="4">
    <location>
        <begin position="385"/>
        <end position="407"/>
    </location>
</feature>
<dbReference type="Pfam" id="PF13855">
    <property type="entry name" value="LRR_8"/>
    <property type="match status" value="1"/>
</dbReference>
<name>A0A6P4ZPS4_BRABE</name>
<keyword evidence="6" id="KW-1185">Reference proteome</keyword>
<dbReference type="InterPro" id="IPR001611">
    <property type="entry name" value="Leu-rich_rpt"/>
</dbReference>
<evidence type="ECO:0000256" key="1">
    <source>
        <dbReference type="ARBA" id="ARBA00022614"/>
    </source>
</evidence>
<dbReference type="Gene3D" id="3.80.10.10">
    <property type="entry name" value="Ribonuclease Inhibitor"/>
    <property type="match status" value="1"/>
</dbReference>
<sequence>MRYSRKCDRKLKFSCKLFVLTLTFVVVNLVHTCQSKRLADLINLGCTVRDFYIPNLLKIHCDNTGLYSITKLSLSLFELWLPNNHLTTFPCMQLPHLSKLVLTNNSITHFPWNCLKDMHRLNVLDLSRNRIFCINLLPVRSFQNILTKVDISHNNIRTLSLCDLGIDVKNNTFPSFEITLGGNPFHCDCDIAWLIDLTKTTKRCQEEVSIFCLDFLEKETLSSGMYNQQSLFRCQTPSSAMGIELYKLDISKCIFWKTIARNDSLKHLQKPCSLDKHCSANSDNPTTIESITLPATTTTVGSKILQTVENTELQQNELHNISQEIGDISNYTKASFMATWTDTISFSQLGNSTPVSTQKSEAYSISVTKMAETKPSRKATEETTGWLLTTIVVVVVVAFCGALFGVYRAIMKKQASENAHINNMAAGIALRSIRKGDNCQIDKVDDEENVYDTIPDSAEPYAKSYTFDVPQYHIRDSSVTRGQATDRVTDNAGCNNGVKTGSDVKMYETIPDKAEAYSQSYVFDVPQYHLGDVPL</sequence>
<dbReference type="RefSeq" id="XP_019632977.1">
    <property type="nucleotide sequence ID" value="XM_019777418.1"/>
</dbReference>
<proteinExistence type="predicted"/>
<dbReference type="AlphaFoldDB" id="A0A6P4ZPS4"/>
<keyword evidence="3" id="KW-0677">Repeat</keyword>
<organism evidence="6 7">
    <name type="scientific">Branchiostoma belcheri</name>
    <name type="common">Amphioxus</name>
    <dbReference type="NCBI Taxonomy" id="7741"/>
    <lineage>
        <taxon>Eukaryota</taxon>
        <taxon>Metazoa</taxon>
        <taxon>Chordata</taxon>
        <taxon>Cephalochordata</taxon>
        <taxon>Leptocardii</taxon>
        <taxon>Amphioxiformes</taxon>
        <taxon>Branchiostomatidae</taxon>
        <taxon>Branchiostoma</taxon>
    </lineage>
</organism>
<dbReference type="PANTHER" id="PTHR24366:SF96">
    <property type="entry name" value="LEUCINE RICH REPEAT CONTAINING 53"/>
    <property type="match status" value="1"/>
</dbReference>